<feature type="transmembrane region" description="Helical" evidence="1">
    <location>
        <begin position="62"/>
        <end position="85"/>
    </location>
</feature>
<name>A0A1H9V0Z5_9BACI</name>
<keyword evidence="3" id="KW-1185">Reference proteome</keyword>
<dbReference type="STRING" id="531814.SAMN04487944_12080"/>
<feature type="transmembrane region" description="Helical" evidence="1">
    <location>
        <begin position="36"/>
        <end position="55"/>
    </location>
</feature>
<organism evidence="2 3">
    <name type="scientific">Gracilibacillus ureilyticus</name>
    <dbReference type="NCBI Taxonomy" id="531814"/>
    <lineage>
        <taxon>Bacteria</taxon>
        <taxon>Bacillati</taxon>
        <taxon>Bacillota</taxon>
        <taxon>Bacilli</taxon>
        <taxon>Bacillales</taxon>
        <taxon>Bacillaceae</taxon>
        <taxon>Gracilibacillus</taxon>
    </lineage>
</organism>
<dbReference type="NCBIfam" id="TIGR02862">
    <property type="entry name" value="spore_BofA"/>
    <property type="match status" value="1"/>
</dbReference>
<sequence length="86" mass="9164">MNIWIIGGLLLLIAFLLVKGISVNFSKPLGKGAIKLTIGILFLFFFNLFGASFGLHIPINIFTAIIVGLLGVPGIASLTAIHVFLI</sequence>
<dbReference type="EMBL" id="FOGL01000020">
    <property type="protein sequence ID" value="SES15269.1"/>
    <property type="molecule type" value="Genomic_DNA"/>
</dbReference>
<keyword evidence="1" id="KW-0812">Transmembrane</keyword>
<dbReference type="Pfam" id="PF07441">
    <property type="entry name" value="BofA"/>
    <property type="match status" value="1"/>
</dbReference>
<proteinExistence type="predicted"/>
<keyword evidence="1" id="KW-1133">Transmembrane helix</keyword>
<dbReference type="AlphaFoldDB" id="A0A1H9V0Z5"/>
<gene>
    <name evidence="2" type="ORF">SAMN04487944_12080</name>
</gene>
<keyword evidence="1" id="KW-0472">Membrane</keyword>
<dbReference type="InterPro" id="IPR010001">
    <property type="entry name" value="BofA"/>
</dbReference>
<reference evidence="2 3" key="1">
    <citation type="submission" date="2016-10" db="EMBL/GenBank/DDBJ databases">
        <authorList>
            <person name="de Groot N.N."/>
        </authorList>
    </citation>
    <scope>NUCLEOTIDE SEQUENCE [LARGE SCALE GENOMIC DNA]</scope>
    <source>
        <strain evidence="2 3">CGMCC 1.7727</strain>
    </source>
</reference>
<dbReference type="Proteomes" id="UP000199687">
    <property type="component" value="Unassembled WGS sequence"/>
</dbReference>
<evidence type="ECO:0000313" key="2">
    <source>
        <dbReference type="EMBL" id="SES15269.1"/>
    </source>
</evidence>
<evidence type="ECO:0000256" key="1">
    <source>
        <dbReference type="SAM" id="Phobius"/>
    </source>
</evidence>
<dbReference type="OrthoDB" id="2692225at2"/>
<accession>A0A1H9V0Z5</accession>
<protein>
    <submittedName>
        <fullName evidence="2">Inhibitor of the pro-sigma K processing machinery</fullName>
    </submittedName>
</protein>
<evidence type="ECO:0000313" key="3">
    <source>
        <dbReference type="Proteomes" id="UP000199687"/>
    </source>
</evidence>
<dbReference type="RefSeq" id="WP_089743290.1">
    <property type="nucleotide sequence ID" value="NZ_FOGL01000020.1"/>
</dbReference>